<dbReference type="EMBL" id="WBOS01000003">
    <property type="protein sequence ID" value="KAB2336570.1"/>
    <property type="molecule type" value="Genomic_DNA"/>
</dbReference>
<feature type="transmembrane region" description="Helical" evidence="1">
    <location>
        <begin position="6"/>
        <end position="28"/>
    </location>
</feature>
<proteinExistence type="predicted"/>
<organism evidence="2 3">
    <name type="scientific">Cytobacillus depressus</name>
    <dbReference type="NCBI Taxonomy" id="1602942"/>
    <lineage>
        <taxon>Bacteria</taxon>
        <taxon>Bacillati</taxon>
        <taxon>Bacillota</taxon>
        <taxon>Bacilli</taxon>
        <taxon>Bacillales</taxon>
        <taxon>Bacillaceae</taxon>
        <taxon>Cytobacillus</taxon>
    </lineage>
</organism>
<dbReference type="Proteomes" id="UP000481030">
    <property type="component" value="Unassembled WGS sequence"/>
</dbReference>
<evidence type="ECO:0000256" key="1">
    <source>
        <dbReference type="SAM" id="Phobius"/>
    </source>
</evidence>
<dbReference type="AlphaFoldDB" id="A0A6L3V789"/>
<sequence>MKKYILKYIVSFLLAILIVGFAIIAYLITKNLIAAIGTATFFYTISKPIQEDLEKLTQPKMKLRVVAIYEDKEALFAEKINEKIDELIKEGKSIEVINVLSTKRAVIQYKEKK</sequence>
<reference evidence="2 3" key="1">
    <citation type="journal article" date="2016" name="Antonie Van Leeuwenhoek">
        <title>Bacillus depressus sp. nov., isolated from soil of a sunflower field.</title>
        <authorList>
            <person name="Wei X."/>
            <person name="Xin D."/>
            <person name="Xin Y."/>
            <person name="Zhang H."/>
            <person name="Wang T."/>
            <person name="Zhang J."/>
        </authorList>
    </citation>
    <scope>NUCLEOTIDE SEQUENCE [LARGE SCALE GENOMIC DNA]</scope>
    <source>
        <strain evidence="2 3">BZ1</strain>
    </source>
</reference>
<dbReference type="RefSeq" id="WP_151534522.1">
    <property type="nucleotide sequence ID" value="NZ_WBOS01000003.1"/>
</dbReference>
<keyword evidence="1" id="KW-0472">Membrane</keyword>
<keyword evidence="3" id="KW-1185">Reference proteome</keyword>
<gene>
    <name evidence="2" type="ORF">F7731_09370</name>
</gene>
<name>A0A6L3V789_9BACI</name>
<keyword evidence="1" id="KW-0812">Transmembrane</keyword>
<evidence type="ECO:0000313" key="3">
    <source>
        <dbReference type="Proteomes" id="UP000481030"/>
    </source>
</evidence>
<protein>
    <submittedName>
        <fullName evidence="2">Uncharacterized protein</fullName>
    </submittedName>
</protein>
<accession>A0A6L3V789</accession>
<comment type="caution">
    <text evidence="2">The sequence shown here is derived from an EMBL/GenBank/DDBJ whole genome shotgun (WGS) entry which is preliminary data.</text>
</comment>
<evidence type="ECO:0000313" key="2">
    <source>
        <dbReference type="EMBL" id="KAB2336570.1"/>
    </source>
</evidence>
<keyword evidence="1" id="KW-1133">Transmembrane helix</keyword>